<comment type="caution">
    <text evidence="2">The sequence shown here is derived from an EMBL/GenBank/DDBJ whole genome shotgun (WGS) entry which is preliminary data.</text>
</comment>
<dbReference type="AlphaFoldDB" id="A0ABC8SP62"/>
<accession>A0ABC8SP62</accession>
<dbReference type="Proteomes" id="UP001642360">
    <property type="component" value="Unassembled WGS sequence"/>
</dbReference>
<dbReference type="InterPro" id="IPR044274">
    <property type="entry name" value="RFI2"/>
</dbReference>
<dbReference type="EMBL" id="CAUOFW020003058">
    <property type="protein sequence ID" value="CAK9157751.1"/>
    <property type="molecule type" value="Genomic_DNA"/>
</dbReference>
<gene>
    <name evidence="2" type="ORF">ILEXP_LOCUS26321</name>
</gene>
<evidence type="ECO:0000313" key="3">
    <source>
        <dbReference type="Proteomes" id="UP001642360"/>
    </source>
</evidence>
<reference evidence="2 3" key="1">
    <citation type="submission" date="2024-02" db="EMBL/GenBank/DDBJ databases">
        <authorList>
            <person name="Vignale AGUSTIN F."/>
            <person name="Sosa J E."/>
            <person name="Modenutti C."/>
        </authorList>
    </citation>
    <scope>NUCLEOTIDE SEQUENCE [LARGE SCALE GENOMIC DNA]</scope>
</reference>
<name>A0ABC8SP62_9AQUA</name>
<protein>
    <submittedName>
        <fullName evidence="2">Uncharacterized protein</fullName>
    </submittedName>
</protein>
<feature type="region of interest" description="Disordered" evidence="1">
    <location>
        <begin position="103"/>
        <end position="133"/>
    </location>
</feature>
<proteinExistence type="predicted"/>
<sequence length="146" mass="15654">MSYLSFSKDQSFYFGADHDLFGQHAIFAENTAVSSASHPCPYIAYFGPVHPSSSNFSGSISDGSNFNSQWSAASVTSEMPTSYGFPTADVSYHGWEHQSSAFPTMSSPLGGADQPSAPSVTHRATRANPDVPRSGSFLHPFLVGHR</sequence>
<dbReference type="PANTHER" id="PTHR46798">
    <property type="entry name" value="OS09G0511500 PROTEIN"/>
    <property type="match status" value="1"/>
</dbReference>
<dbReference type="PANTHER" id="PTHR46798:SF3">
    <property type="entry name" value="RING FINGER FAMILY PROTEIN"/>
    <property type="match status" value="1"/>
</dbReference>
<evidence type="ECO:0000313" key="2">
    <source>
        <dbReference type="EMBL" id="CAK9157751.1"/>
    </source>
</evidence>
<evidence type="ECO:0000256" key="1">
    <source>
        <dbReference type="SAM" id="MobiDB-lite"/>
    </source>
</evidence>
<keyword evidence="3" id="KW-1185">Reference proteome</keyword>
<organism evidence="2 3">
    <name type="scientific">Ilex paraguariensis</name>
    <name type="common">yerba mate</name>
    <dbReference type="NCBI Taxonomy" id="185542"/>
    <lineage>
        <taxon>Eukaryota</taxon>
        <taxon>Viridiplantae</taxon>
        <taxon>Streptophyta</taxon>
        <taxon>Embryophyta</taxon>
        <taxon>Tracheophyta</taxon>
        <taxon>Spermatophyta</taxon>
        <taxon>Magnoliopsida</taxon>
        <taxon>eudicotyledons</taxon>
        <taxon>Gunneridae</taxon>
        <taxon>Pentapetalae</taxon>
        <taxon>asterids</taxon>
        <taxon>campanulids</taxon>
        <taxon>Aquifoliales</taxon>
        <taxon>Aquifoliaceae</taxon>
        <taxon>Ilex</taxon>
    </lineage>
</organism>